<keyword evidence="8" id="KW-1185">Reference proteome</keyword>
<dbReference type="Pfam" id="PF13243">
    <property type="entry name" value="SQHop_cyclase_C"/>
    <property type="match status" value="1"/>
</dbReference>
<comment type="caution">
    <text evidence="7">The sequence shown here is derived from an EMBL/GenBank/DDBJ whole genome shotgun (WGS) entry which is preliminary data.</text>
</comment>
<dbReference type="Gene3D" id="1.50.10.20">
    <property type="match status" value="2"/>
</dbReference>
<evidence type="ECO:0000256" key="3">
    <source>
        <dbReference type="ARBA" id="ARBA00022737"/>
    </source>
</evidence>
<dbReference type="UniPathway" id="UPA00337"/>
<evidence type="ECO:0000256" key="2">
    <source>
        <dbReference type="ARBA" id="ARBA00009755"/>
    </source>
</evidence>
<dbReference type="SFLD" id="SFLDG01016">
    <property type="entry name" value="Prenyltransferase_Like_2"/>
    <property type="match status" value="1"/>
</dbReference>
<dbReference type="Pfam" id="PF13249">
    <property type="entry name" value="SQHop_cyclase_N"/>
    <property type="match status" value="1"/>
</dbReference>
<dbReference type="InterPro" id="IPR018333">
    <property type="entry name" value="Squalene_cyclase"/>
</dbReference>
<keyword evidence="4 7" id="KW-0413">Isomerase</keyword>
<dbReference type="InterPro" id="IPR008930">
    <property type="entry name" value="Terpenoid_cyclase/PrenylTrfase"/>
</dbReference>
<dbReference type="NCBIfam" id="TIGR01787">
    <property type="entry name" value="squalene_cyclas"/>
    <property type="match status" value="1"/>
</dbReference>
<dbReference type="AlphaFoldDB" id="A0A5D0TWU9"/>
<dbReference type="EMBL" id="VSFF01000013">
    <property type="protein sequence ID" value="TYC09862.1"/>
    <property type="molecule type" value="Genomic_DNA"/>
</dbReference>
<feature type="domain" description="Squalene cyclase C-terminal" evidence="5">
    <location>
        <begin position="306"/>
        <end position="616"/>
    </location>
</feature>
<dbReference type="EC" id="5.4.99.17" evidence="7"/>
<keyword evidence="3" id="KW-0677">Repeat</keyword>
<evidence type="ECO:0000313" key="8">
    <source>
        <dbReference type="Proteomes" id="UP000322634"/>
    </source>
</evidence>
<dbReference type="NCBIfam" id="TIGR01507">
    <property type="entry name" value="hopene_cyclase"/>
    <property type="match status" value="1"/>
</dbReference>
<dbReference type="PANTHER" id="PTHR11764:SF20">
    <property type="entry name" value="LANOSTEROL SYNTHASE"/>
    <property type="match status" value="1"/>
</dbReference>
<comment type="similarity">
    <text evidence="2">Belongs to the terpene cyclase/mutase family.</text>
</comment>
<gene>
    <name evidence="7" type="primary">shc</name>
    <name evidence="7" type="ORF">FXF65_32605</name>
</gene>
<evidence type="ECO:0000256" key="4">
    <source>
        <dbReference type="ARBA" id="ARBA00023235"/>
    </source>
</evidence>
<dbReference type="InterPro" id="IPR032697">
    <property type="entry name" value="SQ_cyclase_N"/>
</dbReference>
<reference evidence="7 8" key="1">
    <citation type="submission" date="2019-08" db="EMBL/GenBank/DDBJ databases">
        <title>Actinomadura sp. nov. CYP1-5 isolated from mountain soil.</title>
        <authorList>
            <person name="Songsumanus A."/>
            <person name="Kuncharoen N."/>
            <person name="Kudo T."/>
            <person name="Yuki M."/>
            <person name="Igarashi Y."/>
            <person name="Tanasupawat S."/>
        </authorList>
    </citation>
    <scope>NUCLEOTIDE SEQUENCE [LARGE SCALE GENOMIC DNA]</scope>
    <source>
        <strain evidence="7 8">GKU157</strain>
    </source>
</reference>
<evidence type="ECO:0000259" key="5">
    <source>
        <dbReference type="Pfam" id="PF13243"/>
    </source>
</evidence>
<evidence type="ECO:0000259" key="6">
    <source>
        <dbReference type="Pfam" id="PF13249"/>
    </source>
</evidence>
<dbReference type="SUPFAM" id="SSF48239">
    <property type="entry name" value="Terpenoid cyclases/Protein prenyltransferases"/>
    <property type="match status" value="2"/>
</dbReference>
<organism evidence="7 8">
    <name type="scientific">Actinomadura syzygii</name>
    <dbReference type="NCBI Taxonomy" id="1427538"/>
    <lineage>
        <taxon>Bacteria</taxon>
        <taxon>Bacillati</taxon>
        <taxon>Actinomycetota</taxon>
        <taxon>Actinomycetes</taxon>
        <taxon>Streptosporangiales</taxon>
        <taxon>Thermomonosporaceae</taxon>
        <taxon>Actinomadura</taxon>
    </lineage>
</organism>
<evidence type="ECO:0000256" key="1">
    <source>
        <dbReference type="ARBA" id="ARBA00004999"/>
    </source>
</evidence>
<protein>
    <submittedName>
        <fullName evidence="7">Squalene--hopene cyclase</fullName>
        <ecNumber evidence="7">5.4.99.17</ecNumber>
    </submittedName>
</protein>
<dbReference type="OrthoDB" id="9758578at2"/>
<comment type="pathway">
    <text evidence="1">Secondary metabolite biosynthesis; hopanoid biosynthesis.</text>
</comment>
<sequence>MTTTDVSGLTGAAAAAAEAARDHLLRLQSPEGWWKGELETNVTMDAEDLLLRQFLGIRSDAETAEAARWIRSQQRPDGTWANFHGGPPDLSTTIEAYVALRLARDPVDADHMRRAAGYVRESGGIEAGRVFTRIWLALFGLWSWDDLPVMPPELMFLPNRFPLNVYDWGCWARQTIVPLTVLGSLRPVRALPFDLPELRSGVRPAKDERGWGRFFTGLDRVLHVYQRRPVGPLRRAAVRRAADWIIARQEADGCWGGIQPPWVYSLMALYELGYGLDHPVIKRGLDGLDRFTIRDERGRRLEACQSPVWDTVLAINALGDAGVPPADPALRRAAAWVVDEEVRGLGDWAVRRPDVPPGGWAFEFDNDVYPDTDDTAEAILALRKVDLPEAEQPIQRAIRWLEGMASRDGGYGAFDADNTRELCTKLPFCDFGAVIDPPSADVTAHVVEALAGEGRAESRTVKRAVVWLLKAQEADGSWFGRWGANHVYGTGSVVPALVAAGVPAHKPPIRRAVEWLEAHQNPDGGWGEDLRSYEDPAWIGRGESTASQTAWALLALLAAGERSHAVDAGVRWLVDHQRPDGTWDEDQFTGTGFPGDFYINYHLYRLVFPISALGRYLGGSR</sequence>
<dbReference type="GO" id="GO:0016104">
    <property type="term" value="P:triterpenoid biosynthetic process"/>
    <property type="evidence" value="ECO:0007669"/>
    <property type="project" value="InterPro"/>
</dbReference>
<accession>A0A5D0TWU9</accession>
<name>A0A5D0TWU9_9ACTN</name>
<dbReference type="GO" id="GO:0005811">
    <property type="term" value="C:lipid droplet"/>
    <property type="evidence" value="ECO:0007669"/>
    <property type="project" value="InterPro"/>
</dbReference>
<dbReference type="PANTHER" id="PTHR11764">
    <property type="entry name" value="TERPENE CYCLASE/MUTASE FAMILY MEMBER"/>
    <property type="match status" value="1"/>
</dbReference>
<dbReference type="InterPro" id="IPR006400">
    <property type="entry name" value="Hopene-cyclase"/>
</dbReference>
<dbReference type="GO" id="GO:0051007">
    <property type="term" value="F:squalene-hopene cyclase activity"/>
    <property type="evidence" value="ECO:0007669"/>
    <property type="project" value="UniProtKB-EC"/>
</dbReference>
<feature type="domain" description="Squalene cyclase N-terminal" evidence="6">
    <location>
        <begin position="18"/>
        <end position="296"/>
    </location>
</feature>
<dbReference type="RefSeq" id="WP_148353912.1">
    <property type="nucleotide sequence ID" value="NZ_JBHSBF010000005.1"/>
</dbReference>
<dbReference type="Proteomes" id="UP000322634">
    <property type="component" value="Unassembled WGS sequence"/>
</dbReference>
<dbReference type="InterPro" id="IPR032696">
    <property type="entry name" value="SQ_cyclase_C"/>
</dbReference>
<evidence type="ECO:0000313" key="7">
    <source>
        <dbReference type="EMBL" id="TYC09862.1"/>
    </source>
</evidence>
<proteinExistence type="inferred from homology"/>
<dbReference type="CDD" id="cd02892">
    <property type="entry name" value="SQCY_1"/>
    <property type="match status" value="1"/>
</dbReference>